<comment type="caution">
    <text evidence="1">The sequence shown here is derived from an EMBL/GenBank/DDBJ whole genome shotgun (WGS) entry which is preliminary data.</text>
</comment>
<evidence type="ECO:0000313" key="1">
    <source>
        <dbReference type="EMBL" id="KAA0963199.1"/>
    </source>
</evidence>
<organism evidence="1 2">
    <name type="scientific">Streptococcus cristatus</name>
    <dbReference type="NCBI Taxonomy" id="45634"/>
    <lineage>
        <taxon>Bacteria</taxon>
        <taxon>Bacillati</taxon>
        <taxon>Bacillota</taxon>
        <taxon>Bacilli</taxon>
        <taxon>Lactobacillales</taxon>
        <taxon>Streptococcaceae</taxon>
        <taxon>Streptococcus</taxon>
    </lineage>
</organism>
<sequence length="77" mass="8856">MDENVYVYMLAEYKNQLAEKTQSEIELQSLLIVERSKSSLLEQEFNSLNAVLASDAALKELFEEAKEKLQKETLEEA</sequence>
<gene>
    <name evidence="1" type="ORF">FXF62_10220</name>
</gene>
<protein>
    <submittedName>
        <fullName evidence="1">Uncharacterized protein</fullName>
    </submittedName>
</protein>
<evidence type="ECO:0000313" key="2">
    <source>
        <dbReference type="Proteomes" id="UP000323039"/>
    </source>
</evidence>
<dbReference type="AlphaFoldDB" id="A0A5B0DDW2"/>
<proteinExistence type="predicted"/>
<accession>A0A5B0DDW2</accession>
<name>A0A5B0DDW2_STRCR</name>
<dbReference type="Proteomes" id="UP000323039">
    <property type="component" value="Unassembled WGS sequence"/>
</dbReference>
<dbReference type="EMBL" id="VSJJ01000015">
    <property type="protein sequence ID" value="KAA0963199.1"/>
    <property type="molecule type" value="Genomic_DNA"/>
</dbReference>
<reference evidence="1 2" key="1">
    <citation type="submission" date="2019-08" db="EMBL/GenBank/DDBJ databases">
        <title>Genome sequence and analysis of Streptococcus cristatus strain S22 isolated from throat swab of children scarlet fever in Hangzhou, China.</title>
        <authorList>
            <person name="Huang Y."/>
            <person name="Xie L."/>
        </authorList>
    </citation>
    <scope>NUCLEOTIDE SEQUENCE [LARGE SCALE GENOMIC DNA]</scope>
    <source>
        <strain evidence="1 2">S22</strain>
    </source>
</reference>
<dbReference type="RefSeq" id="WP_149518646.1">
    <property type="nucleotide sequence ID" value="NZ_VSJJ01000015.1"/>
</dbReference>